<feature type="non-terminal residue" evidence="1">
    <location>
        <position position="28"/>
    </location>
</feature>
<proteinExistence type="predicted"/>
<comment type="caution">
    <text evidence="1">The sequence shown here is derived from an EMBL/GenBank/DDBJ whole genome shotgun (WGS) entry which is preliminary data.</text>
</comment>
<protein>
    <submittedName>
        <fullName evidence="1">Uncharacterized protein</fullName>
    </submittedName>
</protein>
<reference evidence="1" key="1">
    <citation type="journal article" date="2013" name="Environ. Microbiol.">
        <title>Microbiota from the distal guts of lean and obese adolescents exhibit partial functional redundancy besides clear differences in community structure.</title>
        <authorList>
            <person name="Ferrer M."/>
            <person name="Ruiz A."/>
            <person name="Lanza F."/>
            <person name="Haange S.B."/>
            <person name="Oberbach A."/>
            <person name="Till H."/>
            <person name="Bargiela R."/>
            <person name="Campoy C."/>
            <person name="Segura M.T."/>
            <person name="Richter M."/>
            <person name="von Bergen M."/>
            <person name="Seifert J."/>
            <person name="Suarez A."/>
        </authorList>
    </citation>
    <scope>NUCLEOTIDE SEQUENCE</scope>
</reference>
<gene>
    <name evidence="1" type="ORF">LEA_00843</name>
</gene>
<evidence type="ECO:0000313" key="1">
    <source>
        <dbReference type="EMBL" id="EKC80953.1"/>
    </source>
</evidence>
<dbReference type="AlphaFoldDB" id="K1UFS6"/>
<dbReference type="EMBL" id="AJWY01000594">
    <property type="protein sequence ID" value="EKC80953.1"/>
    <property type="molecule type" value="Genomic_DNA"/>
</dbReference>
<name>K1UFS6_9ZZZZ</name>
<sequence length="28" mass="3231">MAFTDLIKPGDKIDIRLLQQVENEERTG</sequence>
<accession>K1UFS6</accession>
<organism evidence="1">
    <name type="scientific">human gut metagenome</name>
    <dbReference type="NCBI Taxonomy" id="408170"/>
    <lineage>
        <taxon>unclassified sequences</taxon>
        <taxon>metagenomes</taxon>
        <taxon>organismal metagenomes</taxon>
    </lineage>
</organism>